<feature type="region of interest" description="Disordered" evidence="8">
    <location>
        <begin position="337"/>
        <end position="356"/>
    </location>
</feature>
<evidence type="ECO:0000313" key="10">
    <source>
        <dbReference type="Proteomes" id="UP000252914"/>
    </source>
</evidence>
<reference evidence="9 10" key="1">
    <citation type="submission" date="2018-06" db="EMBL/GenBank/DDBJ databases">
        <title>Streptomyces reniochalinae sp. nov. and Streptomyces diacarnus sp. nov. from marine sponges.</title>
        <authorList>
            <person name="Li L."/>
        </authorList>
    </citation>
    <scope>NUCLEOTIDE SEQUENCE [LARGE SCALE GENOMIC DNA]</scope>
    <source>
        <strain evidence="9 10">LHW51701</strain>
    </source>
</reference>
<evidence type="ECO:0000256" key="6">
    <source>
        <dbReference type="ARBA" id="ARBA00023033"/>
    </source>
</evidence>
<comment type="similarity">
    <text evidence="1 7">Belongs to the cytochrome P450 family.</text>
</comment>
<dbReference type="EMBL" id="QOIN01000067">
    <property type="protein sequence ID" value="RCG15238.1"/>
    <property type="molecule type" value="Genomic_DNA"/>
</dbReference>
<dbReference type="GO" id="GO:0005506">
    <property type="term" value="F:iron ion binding"/>
    <property type="evidence" value="ECO:0007669"/>
    <property type="project" value="InterPro"/>
</dbReference>
<dbReference type="GO" id="GO:0016705">
    <property type="term" value="F:oxidoreductase activity, acting on paired donors, with incorporation or reduction of molecular oxygen"/>
    <property type="evidence" value="ECO:0007669"/>
    <property type="project" value="InterPro"/>
</dbReference>
<dbReference type="AlphaFoldDB" id="A0A367EAZ3"/>
<evidence type="ECO:0000256" key="4">
    <source>
        <dbReference type="ARBA" id="ARBA00023002"/>
    </source>
</evidence>
<keyword evidence="10" id="KW-1185">Reference proteome</keyword>
<evidence type="ECO:0000256" key="1">
    <source>
        <dbReference type="ARBA" id="ARBA00010617"/>
    </source>
</evidence>
<dbReference type="InterPro" id="IPR017972">
    <property type="entry name" value="Cyt_P450_CS"/>
</dbReference>
<keyword evidence="4 7" id="KW-0560">Oxidoreductase</keyword>
<keyword evidence="3 7" id="KW-0479">Metal-binding</keyword>
<comment type="caution">
    <text evidence="9">The sequence shown here is derived from an EMBL/GenBank/DDBJ whole genome shotgun (WGS) entry which is preliminary data.</text>
</comment>
<feature type="compositionally biased region" description="Low complexity" evidence="8">
    <location>
        <begin position="343"/>
        <end position="356"/>
    </location>
</feature>
<dbReference type="PRINTS" id="PR00385">
    <property type="entry name" value="P450"/>
</dbReference>
<dbReference type="InterPro" id="IPR002397">
    <property type="entry name" value="Cyt_P450_B"/>
</dbReference>
<protein>
    <submittedName>
        <fullName evidence="9">Cytochrome P450</fullName>
    </submittedName>
</protein>
<keyword evidence="6 7" id="KW-0503">Monooxygenase</keyword>
<keyword evidence="2 7" id="KW-0349">Heme</keyword>
<evidence type="ECO:0000256" key="2">
    <source>
        <dbReference type="ARBA" id="ARBA00022617"/>
    </source>
</evidence>
<evidence type="ECO:0000256" key="8">
    <source>
        <dbReference type="SAM" id="MobiDB-lite"/>
    </source>
</evidence>
<dbReference type="SUPFAM" id="SSF48264">
    <property type="entry name" value="Cytochrome P450"/>
    <property type="match status" value="1"/>
</dbReference>
<dbReference type="FunFam" id="1.10.630.10:FF:000018">
    <property type="entry name" value="Cytochrome P450 monooxygenase"/>
    <property type="match status" value="1"/>
</dbReference>
<proteinExistence type="inferred from homology"/>
<evidence type="ECO:0000256" key="3">
    <source>
        <dbReference type="ARBA" id="ARBA00022723"/>
    </source>
</evidence>
<sequence>MTVEPDAVDGLPTARGCPFSPPAELTELSATRPLTRMSYPDGHMGWLVTSHPLARRILASQDFSARHDLRHSPIPTMLTPTQAPPGAFIGMDPPEHTRYRKPLNQYFTVRRIRQLEPAIERTTREHLHAMEETGAPTDLMRAFALPIPVAVISELLGSTPEINEELQRLRAVSMDPKSPAEDVGASVKATHELMQNLVTYKRHNPGDDLLTKLIDDGELDDAELTGLALMMLIAGHETTAQMIGLSMYYLLRHEEIRDRLTGGPVLTDEAVNELLRCLSAVQFVTRVALTDLELGGVTVRKGEACTISLPAVNRDARAFEEPDLFKTPNLFEAVGGTAGNLQPAGHSPASGNPSASGSHLAFGHGIHQCIGHNLARSEMKIAIGAVWQRFPALRLAGDDADITTREAFNTYGLDRLPVEW</sequence>
<keyword evidence="5 7" id="KW-0408">Iron</keyword>
<evidence type="ECO:0000256" key="5">
    <source>
        <dbReference type="ARBA" id="ARBA00023004"/>
    </source>
</evidence>
<dbReference type="Gene3D" id="1.10.630.10">
    <property type="entry name" value="Cytochrome P450"/>
    <property type="match status" value="1"/>
</dbReference>
<dbReference type="RefSeq" id="WP_114025293.1">
    <property type="nucleotide sequence ID" value="NZ_QOIN01000067.1"/>
</dbReference>
<dbReference type="PRINTS" id="PR00359">
    <property type="entry name" value="BP450"/>
</dbReference>
<organism evidence="9 10">
    <name type="scientific">Streptomyces diacarni</name>
    <dbReference type="NCBI Taxonomy" id="2800381"/>
    <lineage>
        <taxon>Bacteria</taxon>
        <taxon>Bacillati</taxon>
        <taxon>Actinomycetota</taxon>
        <taxon>Actinomycetes</taxon>
        <taxon>Kitasatosporales</taxon>
        <taxon>Streptomycetaceae</taxon>
        <taxon>Streptomyces</taxon>
    </lineage>
</organism>
<name>A0A367EAZ3_9ACTN</name>
<evidence type="ECO:0000313" key="9">
    <source>
        <dbReference type="EMBL" id="RCG15238.1"/>
    </source>
</evidence>
<dbReference type="GO" id="GO:0020037">
    <property type="term" value="F:heme binding"/>
    <property type="evidence" value="ECO:0007669"/>
    <property type="project" value="InterPro"/>
</dbReference>
<dbReference type="Proteomes" id="UP000252914">
    <property type="component" value="Unassembled WGS sequence"/>
</dbReference>
<dbReference type="InterPro" id="IPR036396">
    <property type="entry name" value="Cyt_P450_sf"/>
</dbReference>
<dbReference type="InterPro" id="IPR001128">
    <property type="entry name" value="Cyt_P450"/>
</dbReference>
<gene>
    <name evidence="9" type="ORF">DTL70_30700</name>
</gene>
<feature type="region of interest" description="Disordered" evidence="8">
    <location>
        <begin position="1"/>
        <end position="31"/>
    </location>
</feature>
<dbReference type="GO" id="GO:0004497">
    <property type="term" value="F:monooxygenase activity"/>
    <property type="evidence" value="ECO:0007669"/>
    <property type="project" value="UniProtKB-KW"/>
</dbReference>
<dbReference type="CDD" id="cd11030">
    <property type="entry name" value="CYP105-like"/>
    <property type="match status" value="1"/>
</dbReference>
<evidence type="ECO:0000256" key="7">
    <source>
        <dbReference type="RuleBase" id="RU000461"/>
    </source>
</evidence>
<dbReference type="Pfam" id="PF00067">
    <property type="entry name" value="p450"/>
    <property type="match status" value="2"/>
</dbReference>
<dbReference type="PANTHER" id="PTHR46696">
    <property type="entry name" value="P450, PUTATIVE (EUROFUNG)-RELATED"/>
    <property type="match status" value="1"/>
</dbReference>
<dbReference type="PROSITE" id="PS00086">
    <property type="entry name" value="CYTOCHROME_P450"/>
    <property type="match status" value="1"/>
</dbReference>
<dbReference type="PANTHER" id="PTHR46696:SF1">
    <property type="entry name" value="CYTOCHROME P450 YJIB-RELATED"/>
    <property type="match status" value="1"/>
</dbReference>
<accession>A0A367EAZ3</accession>